<proteinExistence type="predicted"/>
<dbReference type="AlphaFoldDB" id="A0B869"/>
<dbReference type="Proteomes" id="UP000000674">
    <property type="component" value="Chromosome"/>
</dbReference>
<dbReference type="EMBL" id="CP000477">
    <property type="protein sequence ID" value="ABK14893.1"/>
    <property type="molecule type" value="Genomic_DNA"/>
</dbReference>
<protein>
    <submittedName>
        <fullName evidence="1">Uncharacterized protein</fullName>
    </submittedName>
</protein>
<dbReference type="RefSeq" id="WP_011696286.1">
    <property type="nucleotide sequence ID" value="NC_008553.1"/>
</dbReference>
<evidence type="ECO:0000313" key="1">
    <source>
        <dbReference type="EMBL" id="ABK14893.1"/>
    </source>
</evidence>
<dbReference type="HOGENOM" id="CLU_082037_0_0_2"/>
<dbReference type="OrthoDB" id="380676at2157"/>
<keyword evidence="2" id="KW-1185">Reference proteome</keyword>
<reference evidence="1 2" key="1">
    <citation type="submission" date="2006-10" db="EMBL/GenBank/DDBJ databases">
        <title>Complete sequence of Methanosaeta thermophila PT.</title>
        <authorList>
            <consortium name="US DOE Joint Genome Institute"/>
            <person name="Copeland A."/>
            <person name="Lucas S."/>
            <person name="Lapidus A."/>
            <person name="Barry K."/>
            <person name="Detter J.C."/>
            <person name="Glavina del Rio T."/>
            <person name="Hammon N."/>
            <person name="Israni S."/>
            <person name="Pitluck S."/>
            <person name="Chain P."/>
            <person name="Malfatti S."/>
            <person name="Shin M."/>
            <person name="Vergez L."/>
            <person name="Schmutz J."/>
            <person name="Larimer F."/>
            <person name="Land M."/>
            <person name="Hauser L."/>
            <person name="Kyrpides N."/>
            <person name="Kim E."/>
            <person name="Smith K.S."/>
            <person name="Ingram-Smith C."/>
            <person name="Richardson P."/>
        </authorList>
    </citation>
    <scope>NUCLEOTIDE SEQUENCE [LARGE SCALE GENOMIC DNA]</scope>
    <source>
        <strain evidence="2">DSM 6194 / JCM 14653 / NBRC 101360 / PT</strain>
    </source>
</reference>
<dbReference type="GeneID" id="4463385"/>
<dbReference type="KEGG" id="mtp:Mthe_1110"/>
<sequence length="208" mass="22822">MNAATLIRILLILAIIASAARGSPGNQYHEEYTNVLRVAGTGLIDISTSAVDRRSGLEYYNVMYGEGDFEMDSTHEIATAPSGGSAPTNLTDSTRMTYLGSVPLVGFKLIKSRSIYGGIGAEIQESFAVTEMDRIQRTFFGSRNPCDAIAMDVSASFNGTWTTDAAWHKIFEKNVRDHTSFQGRFDVEKLLKIQESGQPQSRFSGIDF</sequence>
<organism evidence="1 2">
    <name type="scientific">Methanothrix thermoacetophila (strain DSM 6194 / JCM 14653 / NBRC 101360 / PT)</name>
    <name type="common">Methanosaeta thermophila</name>
    <dbReference type="NCBI Taxonomy" id="349307"/>
    <lineage>
        <taxon>Archaea</taxon>
        <taxon>Methanobacteriati</taxon>
        <taxon>Methanobacteriota</taxon>
        <taxon>Stenosarchaea group</taxon>
        <taxon>Methanomicrobia</taxon>
        <taxon>Methanotrichales</taxon>
        <taxon>Methanotrichaceae</taxon>
        <taxon>Methanothrix</taxon>
    </lineage>
</organism>
<evidence type="ECO:0000313" key="2">
    <source>
        <dbReference type="Proteomes" id="UP000000674"/>
    </source>
</evidence>
<accession>A0B869</accession>
<gene>
    <name evidence="1" type="ordered locus">Mthe_1110</name>
</gene>
<name>A0B869_METTP</name>